<evidence type="ECO:0000313" key="3">
    <source>
        <dbReference type="Proteomes" id="UP001363035"/>
    </source>
</evidence>
<dbReference type="EMBL" id="JAYLLN010000018">
    <property type="protein sequence ID" value="MEI5984979.1"/>
    <property type="molecule type" value="Genomic_DNA"/>
</dbReference>
<keyword evidence="1" id="KW-0472">Membrane</keyword>
<evidence type="ECO:0000313" key="2">
    <source>
        <dbReference type="EMBL" id="MEI5984979.1"/>
    </source>
</evidence>
<organism evidence="2 3">
    <name type="scientific">Sphingobacterium tenebrionis</name>
    <dbReference type="NCBI Taxonomy" id="3111775"/>
    <lineage>
        <taxon>Bacteria</taxon>
        <taxon>Pseudomonadati</taxon>
        <taxon>Bacteroidota</taxon>
        <taxon>Sphingobacteriia</taxon>
        <taxon>Sphingobacteriales</taxon>
        <taxon>Sphingobacteriaceae</taxon>
        <taxon>Sphingobacterium</taxon>
    </lineage>
</organism>
<evidence type="ECO:0000256" key="1">
    <source>
        <dbReference type="SAM" id="Phobius"/>
    </source>
</evidence>
<reference evidence="2 3" key="1">
    <citation type="submission" date="2024-01" db="EMBL/GenBank/DDBJ databases">
        <title>Sphingobacterium tenebrionis sp. nov., a novel endophyte isolated from tenebrio molitor intestines.</title>
        <authorList>
            <person name="Zhang C."/>
        </authorList>
    </citation>
    <scope>NUCLEOTIDE SEQUENCE [LARGE SCALE GENOMIC DNA]</scope>
    <source>
        <strain evidence="2 3">PU5-4</strain>
    </source>
</reference>
<gene>
    <name evidence="2" type="ORF">VJ786_08690</name>
</gene>
<sequence>MKKTELFIFAIKIIGIILFLWSINSLKELSMFFFTIQMARETVVILPSLIIFLLIQWILAYFLLFRTEIIINLLKLKDENQQEILQNSQFNYEKIFQIALLILGLAIIILNIPDFILSVIKNMLLLRKDEPYQKFLWNNFDIHGLKIILGVLLIFNSKKISNYSKLNT</sequence>
<feature type="transmembrane region" description="Helical" evidence="1">
    <location>
        <begin position="44"/>
        <end position="65"/>
    </location>
</feature>
<accession>A0ABU8I6B3</accession>
<evidence type="ECO:0008006" key="4">
    <source>
        <dbReference type="Google" id="ProtNLM"/>
    </source>
</evidence>
<keyword evidence="1" id="KW-0812">Transmembrane</keyword>
<dbReference type="RefSeq" id="WP_134776711.1">
    <property type="nucleotide sequence ID" value="NZ_JAYLLN010000018.1"/>
</dbReference>
<feature type="transmembrane region" description="Helical" evidence="1">
    <location>
        <begin position="95"/>
        <end position="116"/>
    </location>
</feature>
<feature type="transmembrane region" description="Helical" evidence="1">
    <location>
        <begin position="7"/>
        <end position="24"/>
    </location>
</feature>
<comment type="caution">
    <text evidence="2">The sequence shown here is derived from an EMBL/GenBank/DDBJ whole genome shotgun (WGS) entry which is preliminary data.</text>
</comment>
<keyword evidence="1" id="KW-1133">Transmembrane helix</keyword>
<name>A0ABU8I6B3_9SPHI</name>
<feature type="transmembrane region" description="Helical" evidence="1">
    <location>
        <begin position="136"/>
        <end position="155"/>
    </location>
</feature>
<keyword evidence="3" id="KW-1185">Reference proteome</keyword>
<proteinExistence type="predicted"/>
<dbReference type="Proteomes" id="UP001363035">
    <property type="component" value="Unassembled WGS sequence"/>
</dbReference>
<protein>
    <recommendedName>
        <fullName evidence="4">DUF2975 domain-containing protein</fullName>
    </recommendedName>
</protein>